<dbReference type="SMART" id="SM01385">
    <property type="entry name" value="DSS1_SEM1"/>
    <property type="match status" value="1"/>
</dbReference>
<protein>
    <recommendedName>
        <fullName evidence="2">26S proteasome complex subunit SEM1</fullName>
    </recommendedName>
</protein>
<evidence type="ECO:0000256" key="3">
    <source>
        <dbReference type="SAM" id="MobiDB-lite"/>
    </source>
</evidence>
<dbReference type="PANTHER" id="PTHR16771:SF0">
    <property type="entry name" value="26S PROTEASOME COMPLEX SUBUNIT SEM1"/>
    <property type="match status" value="1"/>
</dbReference>
<accession>A0A507CWA0</accession>
<dbReference type="GO" id="GO:0008541">
    <property type="term" value="C:proteasome regulatory particle, lid subcomplex"/>
    <property type="evidence" value="ECO:0007669"/>
    <property type="project" value="UniProtKB-UniRule"/>
</dbReference>
<sequence>MASNQYQQLPKLGPIEEDDEFEDFDREDWPEAEEDHTDVQCWIVNWDDTDVDDDFTRQLRAELSKPAAQVPTNPPSGTTAPQQPPRQQPPRQQPPPSK</sequence>
<comment type="function">
    <text evidence="2">Component of the 26S proteasome, a multiprotein complex involved in the ATP-dependent degradation of ubiquitinated proteins.</text>
</comment>
<dbReference type="AlphaFoldDB" id="A0A507CWA0"/>
<evidence type="ECO:0000313" key="6">
    <source>
        <dbReference type="Proteomes" id="UP000317494"/>
    </source>
</evidence>
<evidence type="ECO:0000256" key="2">
    <source>
        <dbReference type="RuleBase" id="RU369057"/>
    </source>
</evidence>
<name>A0A507CWA0_9FUNG</name>
<feature type="compositionally biased region" description="Pro residues" evidence="3">
    <location>
        <begin position="82"/>
        <end position="98"/>
    </location>
</feature>
<dbReference type="GO" id="GO:0000724">
    <property type="term" value="P:double-strand break repair via homologous recombination"/>
    <property type="evidence" value="ECO:0007669"/>
    <property type="project" value="TreeGrafter"/>
</dbReference>
<keyword evidence="2" id="KW-0539">Nucleus</keyword>
<gene>
    <name evidence="4" type="ORF">SeLEV6574_g05066</name>
    <name evidence="5" type="ORF">SeMB42_g04363</name>
</gene>
<dbReference type="GO" id="GO:0006406">
    <property type="term" value="P:mRNA export from nucleus"/>
    <property type="evidence" value="ECO:0007669"/>
    <property type="project" value="UniProtKB-UniRule"/>
</dbReference>
<keyword evidence="6" id="KW-1185">Reference proteome</keyword>
<comment type="subcellular location">
    <subcellularLocation>
        <location evidence="2">Nucleus</location>
    </subcellularLocation>
</comment>
<dbReference type="Proteomes" id="UP000317494">
    <property type="component" value="Unassembled WGS sequence"/>
</dbReference>
<proteinExistence type="inferred from homology"/>
<dbReference type="EMBL" id="QEAN01000174">
    <property type="protein sequence ID" value="TPX44364.1"/>
    <property type="molecule type" value="Genomic_DNA"/>
</dbReference>
<comment type="similarity">
    <text evidence="1 2">Belongs to the DSS1/SEM1 family.</text>
</comment>
<dbReference type="EMBL" id="QEAM01000224">
    <property type="protein sequence ID" value="TPX43423.1"/>
    <property type="molecule type" value="Genomic_DNA"/>
</dbReference>
<dbReference type="GO" id="GO:0043248">
    <property type="term" value="P:proteasome assembly"/>
    <property type="evidence" value="ECO:0007669"/>
    <property type="project" value="UniProtKB-UniRule"/>
</dbReference>
<dbReference type="STRING" id="286115.A0A507CWA0"/>
<dbReference type="Pfam" id="PF05160">
    <property type="entry name" value="DSS1_SEM1"/>
    <property type="match status" value="1"/>
</dbReference>
<dbReference type="GO" id="GO:0005634">
    <property type="term" value="C:nucleus"/>
    <property type="evidence" value="ECO:0007669"/>
    <property type="project" value="UniProtKB-SubCell"/>
</dbReference>
<reference evidence="6 7" key="1">
    <citation type="journal article" date="2019" name="Sci. Rep.">
        <title>Comparative genomics of chytrid fungi reveal insights into the obligate biotrophic and pathogenic lifestyle of Synchytrium endobioticum.</title>
        <authorList>
            <person name="van de Vossenberg B.T.L.H."/>
            <person name="Warris S."/>
            <person name="Nguyen H.D.T."/>
            <person name="van Gent-Pelzer M.P.E."/>
            <person name="Joly D.L."/>
            <person name="van de Geest H.C."/>
            <person name="Bonants P.J.M."/>
            <person name="Smith D.S."/>
            <person name="Levesque C.A."/>
            <person name="van der Lee T.A.J."/>
        </authorList>
    </citation>
    <scope>NUCLEOTIDE SEQUENCE [LARGE SCALE GENOMIC DNA]</scope>
    <source>
        <strain evidence="4 7">LEV6574</strain>
        <strain evidence="5 6">MB42</strain>
    </source>
</reference>
<comment type="caution">
    <text evidence="4">The sequence shown here is derived from an EMBL/GenBank/DDBJ whole genome shotgun (WGS) entry which is preliminary data.</text>
</comment>
<evidence type="ECO:0000313" key="4">
    <source>
        <dbReference type="EMBL" id="TPX43423.1"/>
    </source>
</evidence>
<feature type="compositionally biased region" description="Acidic residues" evidence="3">
    <location>
        <begin position="15"/>
        <end position="36"/>
    </location>
</feature>
<evidence type="ECO:0000313" key="5">
    <source>
        <dbReference type="EMBL" id="TPX44364.1"/>
    </source>
</evidence>
<keyword evidence="2" id="KW-0647">Proteasome</keyword>
<dbReference type="Proteomes" id="UP000320475">
    <property type="component" value="Unassembled WGS sequence"/>
</dbReference>
<feature type="region of interest" description="Disordered" evidence="3">
    <location>
        <begin position="1"/>
        <end position="38"/>
    </location>
</feature>
<feature type="region of interest" description="Disordered" evidence="3">
    <location>
        <begin position="62"/>
        <end position="98"/>
    </location>
</feature>
<dbReference type="VEuPathDB" id="FungiDB:SeMB42_g04363"/>
<organism evidence="4 7">
    <name type="scientific">Synchytrium endobioticum</name>
    <dbReference type="NCBI Taxonomy" id="286115"/>
    <lineage>
        <taxon>Eukaryota</taxon>
        <taxon>Fungi</taxon>
        <taxon>Fungi incertae sedis</taxon>
        <taxon>Chytridiomycota</taxon>
        <taxon>Chytridiomycota incertae sedis</taxon>
        <taxon>Chytridiomycetes</taxon>
        <taxon>Synchytriales</taxon>
        <taxon>Synchytriaceae</taxon>
        <taxon>Synchytrium</taxon>
    </lineage>
</organism>
<dbReference type="InterPro" id="IPR007834">
    <property type="entry name" value="DSS1_SEM1"/>
</dbReference>
<evidence type="ECO:0000256" key="1">
    <source>
        <dbReference type="ARBA" id="ARBA00034491"/>
    </source>
</evidence>
<evidence type="ECO:0000313" key="7">
    <source>
        <dbReference type="Proteomes" id="UP000320475"/>
    </source>
</evidence>
<dbReference type="PANTHER" id="PTHR16771">
    <property type="entry name" value="26 PROTEASOME COMPLEX SUBUNIT DSS1"/>
    <property type="match status" value="1"/>
</dbReference>